<dbReference type="AlphaFoldDB" id="A0AAW2EKB5"/>
<keyword evidence="3" id="KW-1185">Reference proteome</keyword>
<evidence type="ECO:0000313" key="2">
    <source>
        <dbReference type="EMBL" id="KAL0104166.1"/>
    </source>
</evidence>
<evidence type="ECO:0000313" key="3">
    <source>
        <dbReference type="Proteomes" id="UP001430953"/>
    </source>
</evidence>
<dbReference type="EMBL" id="JADYXP020000020">
    <property type="protein sequence ID" value="KAL0104166.1"/>
    <property type="molecule type" value="Genomic_DNA"/>
</dbReference>
<sequence length="165" mass="18840">MKGKINTSVDRGCSKLRGFAGKKLRVSTMRENAKQESRKDERIGSRRVKITFSRALHRIDSIFDLPNKIERYINFHRDEPTRTSQFDGLCESLLILVLRRNRRGDKKKKEKKKTKKGRERPAEANGVAEAKLHLATSADLTATAQRDLAARALSPGIFQRHLNSK</sequence>
<feature type="compositionally biased region" description="Basic residues" evidence="1">
    <location>
        <begin position="103"/>
        <end position="118"/>
    </location>
</feature>
<comment type="caution">
    <text evidence="2">The sequence shown here is derived from an EMBL/GenBank/DDBJ whole genome shotgun (WGS) entry which is preliminary data.</text>
</comment>
<dbReference type="Proteomes" id="UP001430953">
    <property type="component" value="Unassembled WGS sequence"/>
</dbReference>
<name>A0AAW2EKB5_9HYME</name>
<gene>
    <name evidence="2" type="ORF">PUN28_017104</name>
</gene>
<accession>A0AAW2EKB5</accession>
<organism evidence="2 3">
    <name type="scientific">Cardiocondyla obscurior</name>
    <dbReference type="NCBI Taxonomy" id="286306"/>
    <lineage>
        <taxon>Eukaryota</taxon>
        <taxon>Metazoa</taxon>
        <taxon>Ecdysozoa</taxon>
        <taxon>Arthropoda</taxon>
        <taxon>Hexapoda</taxon>
        <taxon>Insecta</taxon>
        <taxon>Pterygota</taxon>
        <taxon>Neoptera</taxon>
        <taxon>Endopterygota</taxon>
        <taxon>Hymenoptera</taxon>
        <taxon>Apocrita</taxon>
        <taxon>Aculeata</taxon>
        <taxon>Formicoidea</taxon>
        <taxon>Formicidae</taxon>
        <taxon>Myrmicinae</taxon>
        <taxon>Cardiocondyla</taxon>
    </lineage>
</organism>
<reference evidence="2 3" key="1">
    <citation type="submission" date="2023-03" db="EMBL/GenBank/DDBJ databases">
        <title>High recombination rates correlate with genetic variation in Cardiocondyla obscurior ants.</title>
        <authorList>
            <person name="Errbii M."/>
        </authorList>
    </citation>
    <scope>NUCLEOTIDE SEQUENCE [LARGE SCALE GENOMIC DNA]</scope>
    <source>
        <strain evidence="2">Alpha-2009</strain>
        <tissue evidence="2">Whole body</tissue>
    </source>
</reference>
<feature type="region of interest" description="Disordered" evidence="1">
    <location>
        <begin position="103"/>
        <end position="128"/>
    </location>
</feature>
<proteinExistence type="predicted"/>
<protein>
    <submittedName>
        <fullName evidence="2">Uncharacterized protein</fullName>
    </submittedName>
</protein>
<evidence type="ECO:0000256" key="1">
    <source>
        <dbReference type="SAM" id="MobiDB-lite"/>
    </source>
</evidence>